<evidence type="ECO:0000256" key="4">
    <source>
        <dbReference type="ARBA" id="ARBA00022989"/>
    </source>
</evidence>
<evidence type="ECO:0000256" key="5">
    <source>
        <dbReference type="ARBA" id="ARBA00023136"/>
    </source>
</evidence>
<dbReference type="Proteomes" id="UP001222027">
    <property type="component" value="Unassembled WGS sequence"/>
</dbReference>
<name>A0AAV8R3Z0_ENSVE</name>
<dbReference type="InterPro" id="IPR006904">
    <property type="entry name" value="DUF716"/>
</dbReference>
<comment type="similarity">
    <text evidence="2">Belongs to the TMEM45 family.</text>
</comment>
<dbReference type="PANTHER" id="PTHR46285:SF7">
    <property type="entry name" value="OS06G0238900 PROTEIN"/>
    <property type="match status" value="1"/>
</dbReference>
<reference evidence="7 8" key="1">
    <citation type="submission" date="2022-12" db="EMBL/GenBank/DDBJ databases">
        <title>Chromosome-scale assembly of the Ensete ventricosum genome.</title>
        <authorList>
            <person name="Dussert Y."/>
            <person name="Stocks J."/>
            <person name="Wendawek A."/>
            <person name="Woldeyes F."/>
            <person name="Nichols R.A."/>
            <person name="Borrell J.S."/>
        </authorList>
    </citation>
    <scope>NUCLEOTIDE SEQUENCE [LARGE SCALE GENOMIC DNA]</scope>
    <source>
        <strain evidence="8">cv. Maze</strain>
        <tissue evidence="7">Seeds</tissue>
    </source>
</reference>
<evidence type="ECO:0000313" key="7">
    <source>
        <dbReference type="EMBL" id="KAJ8491090.1"/>
    </source>
</evidence>
<keyword evidence="5 6" id="KW-0472">Membrane</keyword>
<dbReference type="Pfam" id="PF04819">
    <property type="entry name" value="DUF716"/>
    <property type="match status" value="1"/>
</dbReference>
<accession>A0AAV8R3Z0</accession>
<feature type="transmembrane region" description="Helical" evidence="6">
    <location>
        <begin position="141"/>
        <end position="161"/>
    </location>
</feature>
<sequence length="377" mass="40509">MAGLFAFSLAGLGFLFLGALESLSISTAPALVPSPLLLRLRFISALLLSSLSLVSSLVSSLSSAESTADPLGPSLPLSSLTAAAPFLLYSLAGLLSLPSSSLLVNPFPSSLLDLVLLFSFGQEFLLFHFRRKDLDGVENRYFDLLLVPILVCAISTLLAIARPRSPAPCIARAAGLALHGTWLIQMGFSFFTNLIAHGCSVHERSATNYTIKCKTHEDYHRGRAIATLQFNCHLAFLILVGAAAYGVLAGRTGGSAGYRPLSKELQMTDASPSNFTLDSDEEEEIEAAETKGTKQHQDVVLPVVEIESSNGALLVVKVDFKIVFPVVYYIFMLLKLGGNTTWSFLGDADTGFSDTSTVWENTQSGSRAHCKMCYQQG</sequence>
<comment type="caution">
    <text evidence="7">The sequence shown here is derived from an EMBL/GenBank/DDBJ whole genome shotgun (WGS) entry which is preliminary data.</text>
</comment>
<protein>
    <submittedName>
        <fullName evidence="7">Uncharacterized protein</fullName>
    </submittedName>
</protein>
<evidence type="ECO:0000256" key="1">
    <source>
        <dbReference type="ARBA" id="ARBA00004141"/>
    </source>
</evidence>
<comment type="subcellular location">
    <subcellularLocation>
        <location evidence="1">Membrane</location>
        <topology evidence="1">Multi-pass membrane protein</topology>
    </subcellularLocation>
</comment>
<evidence type="ECO:0000313" key="8">
    <source>
        <dbReference type="Proteomes" id="UP001222027"/>
    </source>
</evidence>
<feature type="transmembrane region" description="Helical" evidence="6">
    <location>
        <begin position="74"/>
        <end position="95"/>
    </location>
</feature>
<dbReference type="AlphaFoldDB" id="A0AAV8R3Z0"/>
<evidence type="ECO:0000256" key="3">
    <source>
        <dbReference type="ARBA" id="ARBA00022692"/>
    </source>
</evidence>
<feature type="transmembrane region" description="Helical" evidence="6">
    <location>
        <begin position="40"/>
        <end position="62"/>
    </location>
</feature>
<keyword evidence="3 6" id="KW-0812">Transmembrane</keyword>
<dbReference type="PANTHER" id="PTHR46285">
    <property type="entry name" value="PROTEINASE INHIBITOR I4, SERPIN (DUF716)-RELATED"/>
    <property type="match status" value="1"/>
</dbReference>
<keyword evidence="4 6" id="KW-1133">Transmembrane helix</keyword>
<keyword evidence="8" id="KW-1185">Reference proteome</keyword>
<dbReference type="EMBL" id="JAQQAF010000004">
    <property type="protein sequence ID" value="KAJ8491090.1"/>
    <property type="molecule type" value="Genomic_DNA"/>
</dbReference>
<dbReference type="GO" id="GO:0016020">
    <property type="term" value="C:membrane"/>
    <property type="evidence" value="ECO:0007669"/>
    <property type="project" value="UniProtKB-SubCell"/>
</dbReference>
<evidence type="ECO:0000256" key="6">
    <source>
        <dbReference type="SAM" id="Phobius"/>
    </source>
</evidence>
<gene>
    <name evidence="7" type="ORF">OPV22_012811</name>
</gene>
<evidence type="ECO:0000256" key="2">
    <source>
        <dbReference type="ARBA" id="ARBA00006948"/>
    </source>
</evidence>
<feature type="transmembrane region" description="Helical" evidence="6">
    <location>
        <begin position="107"/>
        <end position="129"/>
    </location>
</feature>
<proteinExistence type="inferred from homology"/>
<organism evidence="7 8">
    <name type="scientific">Ensete ventricosum</name>
    <name type="common">Abyssinian banana</name>
    <name type="synonym">Musa ensete</name>
    <dbReference type="NCBI Taxonomy" id="4639"/>
    <lineage>
        <taxon>Eukaryota</taxon>
        <taxon>Viridiplantae</taxon>
        <taxon>Streptophyta</taxon>
        <taxon>Embryophyta</taxon>
        <taxon>Tracheophyta</taxon>
        <taxon>Spermatophyta</taxon>
        <taxon>Magnoliopsida</taxon>
        <taxon>Liliopsida</taxon>
        <taxon>Zingiberales</taxon>
        <taxon>Musaceae</taxon>
        <taxon>Ensete</taxon>
    </lineage>
</organism>